<dbReference type="InterPro" id="IPR013216">
    <property type="entry name" value="Methyltransf_11"/>
</dbReference>
<comment type="caution">
    <text evidence="2">The sequence shown here is derived from an EMBL/GenBank/DDBJ whole genome shotgun (WGS) entry which is preliminary data.</text>
</comment>
<protein>
    <submittedName>
        <fullName evidence="2">Class I SAM-dependent methyltransferase</fullName>
    </submittedName>
</protein>
<dbReference type="PANTHER" id="PTHR43591">
    <property type="entry name" value="METHYLTRANSFERASE"/>
    <property type="match status" value="1"/>
</dbReference>
<keyword evidence="2" id="KW-0489">Methyltransferase</keyword>
<accession>A0ABS2K8J7</accession>
<dbReference type="Proteomes" id="UP001430149">
    <property type="component" value="Unassembled WGS sequence"/>
</dbReference>
<evidence type="ECO:0000259" key="1">
    <source>
        <dbReference type="Pfam" id="PF08241"/>
    </source>
</evidence>
<reference evidence="2" key="1">
    <citation type="submission" date="2020-10" db="EMBL/GenBank/DDBJ databases">
        <title>Phylogeny of dyella-like bacteria.</title>
        <authorList>
            <person name="Fu J."/>
        </authorList>
    </citation>
    <scope>NUCLEOTIDE SEQUENCE</scope>
    <source>
        <strain evidence="2">DHOC52</strain>
    </source>
</reference>
<name>A0ABS2K8J7_9GAMM</name>
<dbReference type="RefSeq" id="WP_204684008.1">
    <property type="nucleotide sequence ID" value="NZ_BSNR01000014.1"/>
</dbReference>
<keyword evidence="3" id="KW-1185">Reference proteome</keyword>
<dbReference type="EMBL" id="JADIKE010000039">
    <property type="protein sequence ID" value="MBM7127481.1"/>
    <property type="molecule type" value="Genomic_DNA"/>
</dbReference>
<feature type="domain" description="Methyltransferase type 11" evidence="1">
    <location>
        <begin position="53"/>
        <end position="147"/>
    </location>
</feature>
<sequence length="227" mass="26691">MKPDPSYDEYMDRWTRAYETANYNQGLAARLLTQSHVWCERAFGPDQHFSKVLEVGAGTGIHLSKVRHTFDEYVMTDLNPPMLDQIRFENENKKGKVRVQPEDATRLTFADHSFDRLIATHVLEHLPQPHHVLREWNRVVKPGGVMSIVLPCDPGLAWRVGRHFGPRRKFEALGIDYDYWMAREHINAITNLLAFIRYYYPESRESWWPLRVPSSDLNLFYIVHIRT</sequence>
<gene>
    <name evidence="2" type="ORF">ISP19_19055</name>
</gene>
<dbReference type="Gene3D" id="3.40.50.150">
    <property type="entry name" value="Vaccinia Virus protein VP39"/>
    <property type="match status" value="1"/>
</dbReference>
<evidence type="ECO:0000313" key="2">
    <source>
        <dbReference type="EMBL" id="MBM7127481.1"/>
    </source>
</evidence>
<dbReference type="CDD" id="cd02440">
    <property type="entry name" value="AdoMet_MTases"/>
    <property type="match status" value="1"/>
</dbReference>
<organism evidence="2 3">
    <name type="scientific">Dyella flava</name>
    <dbReference type="NCBI Taxonomy" id="1920170"/>
    <lineage>
        <taxon>Bacteria</taxon>
        <taxon>Pseudomonadati</taxon>
        <taxon>Pseudomonadota</taxon>
        <taxon>Gammaproteobacteria</taxon>
        <taxon>Lysobacterales</taxon>
        <taxon>Rhodanobacteraceae</taxon>
        <taxon>Dyella</taxon>
    </lineage>
</organism>
<dbReference type="InterPro" id="IPR029063">
    <property type="entry name" value="SAM-dependent_MTases_sf"/>
</dbReference>
<proteinExistence type="predicted"/>
<keyword evidence="2" id="KW-0808">Transferase</keyword>
<dbReference type="Pfam" id="PF08241">
    <property type="entry name" value="Methyltransf_11"/>
    <property type="match status" value="1"/>
</dbReference>
<dbReference type="SUPFAM" id="SSF53335">
    <property type="entry name" value="S-adenosyl-L-methionine-dependent methyltransferases"/>
    <property type="match status" value="1"/>
</dbReference>
<dbReference type="GO" id="GO:0008168">
    <property type="term" value="F:methyltransferase activity"/>
    <property type="evidence" value="ECO:0007669"/>
    <property type="project" value="UniProtKB-KW"/>
</dbReference>
<evidence type="ECO:0000313" key="3">
    <source>
        <dbReference type="Proteomes" id="UP001430149"/>
    </source>
</evidence>
<dbReference type="GO" id="GO:0032259">
    <property type="term" value="P:methylation"/>
    <property type="evidence" value="ECO:0007669"/>
    <property type="project" value="UniProtKB-KW"/>
</dbReference>